<keyword evidence="2" id="KW-0812">Transmembrane</keyword>
<proteinExistence type="predicted"/>
<sequence length="270" mass="28067">MQRVEPANPAKPGSPWRDRAQRLRWGLGIAVTTAVVATAAVSLSAAATAPTPPPATTGPTSGQTQVETESGPVTIDDPTPGPAPAKGTGRDPITPDERAAARQVAAGALAAGTGVTGAAGPEYLSTELVDERSDGARRAAFYFYNYTDNTLVKQVVNLKTGKLENSFAAPGIQPPASARESTEAFRLFLASDLSADFKSRYRKATGADITDVTQVLLSTPSYVAAPADQGAQQCGKHRCLQLVPQVPGGVFIDISDIVVDLSGRVVARLK</sequence>
<gene>
    <name evidence="3" type="ORF">Pen02_55770</name>
</gene>
<accession>A0ABQ4E7E2</accession>
<dbReference type="EMBL" id="BONW01000028">
    <property type="protein sequence ID" value="GIG90641.1"/>
    <property type="molecule type" value="Genomic_DNA"/>
</dbReference>
<feature type="transmembrane region" description="Helical" evidence="2">
    <location>
        <begin position="25"/>
        <end position="47"/>
    </location>
</feature>
<reference evidence="3 4" key="1">
    <citation type="submission" date="2021-01" db="EMBL/GenBank/DDBJ databases">
        <title>Whole genome shotgun sequence of Plantactinospora endophytica NBRC 110450.</title>
        <authorList>
            <person name="Komaki H."/>
            <person name="Tamura T."/>
        </authorList>
    </citation>
    <scope>NUCLEOTIDE SEQUENCE [LARGE SCALE GENOMIC DNA]</scope>
    <source>
        <strain evidence="3 4">NBRC 110450</strain>
    </source>
</reference>
<name>A0ABQ4E7E2_9ACTN</name>
<evidence type="ECO:0000313" key="4">
    <source>
        <dbReference type="Proteomes" id="UP000646749"/>
    </source>
</evidence>
<protein>
    <recommendedName>
        <fullName evidence="5">Tat pathway signal sequence domain protein</fullName>
    </recommendedName>
</protein>
<comment type="caution">
    <text evidence="3">The sequence shown here is derived from an EMBL/GenBank/DDBJ whole genome shotgun (WGS) entry which is preliminary data.</text>
</comment>
<evidence type="ECO:0000256" key="1">
    <source>
        <dbReference type="SAM" id="MobiDB-lite"/>
    </source>
</evidence>
<organism evidence="3 4">
    <name type="scientific">Plantactinospora endophytica</name>
    <dbReference type="NCBI Taxonomy" id="673535"/>
    <lineage>
        <taxon>Bacteria</taxon>
        <taxon>Bacillati</taxon>
        <taxon>Actinomycetota</taxon>
        <taxon>Actinomycetes</taxon>
        <taxon>Micromonosporales</taxon>
        <taxon>Micromonosporaceae</taxon>
        <taxon>Plantactinospora</taxon>
    </lineage>
</organism>
<evidence type="ECO:0008006" key="5">
    <source>
        <dbReference type="Google" id="ProtNLM"/>
    </source>
</evidence>
<keyword evidence="2" id="KW-0472">Membrane</keyword>
<keyword evidence="2" id="KW-1133">Transmembrane helix</keyword>
<feature type="region of interest" description="Disordered" evidence="1">
    <location>
        <begin position="45"/>
        <end position="98"/>
    </location>
</feature>
<evidence type="ECO:0000313" key="3">
    <source>
        <dbReference type="EMBL" id="GIG90641.1"/>
    </source>
</evidence>
<keyword evidence="4" id="KW-1185">Reference proteome</keyword>
<evidence type="ECO:0000256" key="2">
    <source>
        <dbReference type="SAM" id="Phobius"/>
    </source>
</evidence>
<dbReference type="Proteomes" id="UP000646749">
    <property type="component" value="Unassembled WGS sequence"/>
</dbReference>